<evidence type="ECO:0000313" key="3">
    <source>
        <dbReference type="Proteomes" id="UP000481858"/>
    </source>
</evidence>
<organism evidence="2 3">
    <name type="scientific">Xylaria multiplex</name>
    <dbReference type="NCBI Taxonomy" id="323545"/>
    <lineage>
        <taxon>Eukaryota</taxon>
        <taxon>Fungi</taxon>
        <taxon>Dikarya</taxon>
        <taxon>Ascomycota</taxon>
        <taxon>Pezizomycotina</taxon>
        <taxon>Sordariomycetes</taxon>
        <taxon>Xylariomycetidae</taxon>
        <taxon>Xylariales</taxon>
        <taxon>Xylariaceae</taxon>
        <taxon>Xylaria</taxon>
    </lineage>
</organism>
<feature type="compositionally biased region" description="Low complexity" evidence="1">
    <location>
        <begin position="212"/>
        <end position="222"/>
    </location>
</feature>
<feature type="compositionally biased region" description="Basic and acidic residues" evidence="1">
    <location>
        <begin position="223"/>
        <end position="236"/>
    </location>
</feature>
<name>A0A7C8J425_9PEZI</name>
<feature type="compositionally biased region" description="Polar residues" evidence="1">
    <location>
        <begin position="241"/>
        <end position="253"/>
    </location>
</feature>
<feature type="compositionally biased region" description="Basic and acidic residues" evidence="1">
    <location>
        <begin position="117"/>
        <end position="128"/>
    </location>
</feature>
<feature type="region of interest" description="Disordered" evidence="1">
    <location>
        <begin position="1"/>
        <end position="268"/>
    </location>
</feature>
<feature type="compositionally biased region" description="Basic and acidic residues" evidence="1">
    <location>
        <begin position="1"/>
        <end position="13"/>
    </location>
</feature>
<proteinExistence type="predicted"/>
<dbReference type="OrthoDB" id="4777481at2759"/>
<feature type="compositionally biased region" description="Basic and acidic residues" evidence="1">
    <location>
        <begin position="254"/>
        <end position="264"/>
    </location>
</feature>
<feature type="compositionally biased region" description="Pro residues" evidence="1">
    <location>
        <begin position="70"/>
        <end position="82"/>
    </location>
</feature>
<evidence type="ECO:0000256" key="1">
    <source>
        <dbReference type="SAM" id="MobiDB-lite"/>
    </source>
</evidence>
<keyword evidence="3" id="KW-1185">Reference proteome</keyword>
<comment type="caution">
    <text evidence="2">The sequence shown here is derived from an EMBL/GenBank/DDBJ whole genome shotgun (WGS) entry which is preliminary data.</text>
</comment>
<gene>
    <name evidence="2" type="ORF">GQX73_g165</name>
</gene>
<feature type="compositionally biased region" description="Basic and acidic residues" evidence="1">
    <location>
        <begin position="162"/>
        <end position="190"/>
    </location>
</feature>
<protein>
    <submittedName>
        <fullName evidence="2">Uncharacterized protein</fullName>
    </submittedName>
</protein>
<dbReference type="AlphaFoldDB" id="A0A7C8J425"/>
<reference evidence="2 3" key="1">
    <citation type="submission" date="2019-12" db="EMBL/GenBank/DDBJ databases">
        <title>Draft genome sequence of the ascomycete Xylaria multiplex DSM 110363.</title>
        <authorList>
            <person name="Buettner E."/>
            <person name="Kellner H."/>
        </authorList>
    </citation>
    <scope>NUCLEOTIDE SEQUENCE [LARGE SCALE GENOMIC DNA]</scope>
    <source>
        <strain evidence="2 3">DSM 110363</strain>
    </source>
</reference>
<evidence type="ECO:0000313" key="2">
    <source>
        <dbReference type="EMBL" id="KAF2973422.1"/>
    </source>
</evidence>
<dbReference type="InParanoid" id="A0A7C8J425"/>
<feature type="compositionally biased region" description="Low complexity" evidence="1">
    <location>
        <begin position="56"/>
        <end position="66"/>
    </location>
</feature>
<dbReference type="EMBL" id="WUBL01000001">
    <property type="protein sequence ID" value="KAF2973422.1"/>
    <property type="molecule type" value="Genomic_DNA"/>
</dbReference>
<sequence>MSHRQSHIDDKIGRFYLKSTKPVKRSGRKKEPGSSSSRLNRDQREGISLPYRQSHSHSTSHTQGSSRDCPTPPPNVPTPPPAASYEEAAEETRARRVRFASPPHDYEQVHYTTSQQDEDRSSSRKEEQSESSNDNGNRSSSSREEQGTSSGDKNHHISPGKQKQDTSKGYEHRSSSTKQERVTSSKRPDTHTSSNKHKHHSLPKKKEHHISSSKLGQSSSSSSKREKSTSYKKPEYRASTGRHSSSSKVATSSREPKGGGERVSPKVVPNPTAVDVTFPIQQARARGKEIIKSLQFTINVVLLYEWCMDGDDFHTLPKRFKSKFKVIPVKRDSMGKYQPIEDTKSKWGVKTKYDPKYKTYLATILIRVPPELAKLPRGQLNAAYRRFFVEPRNERLKDLHEIPFKDNPDLRKCAMLFHVKSGDHKPRIFDDYLLEDAVIRVGSG</sequence>
<accession>A0A7C8J425</accession>
<feature type="compositionally biased region" description="Low complexity" evidence="1">
    <location>
        <begin position="130"/>
        <end position="140"/>
    </location>
</feature>
<feature type="compositionally biased region" description="Basic residues" evidence="1">
    <location>
        <begin position="194"/>
        <end position="208"/>
    </location>
</feature>
<dbReference type="Proteomes" id="UP000481858">
    <property type="component" value="Unassembled WGS sequence"/>
</dbReference>